<protein>
    <submittedName>
        <fullName evidence="1">Class I SAM-dependent methyltransferase</fullName>
    </submittedName>
</protein>
<keyword evidence="1" id="KW-0808">Transferase</keyword>
<dbReference type="AlphaFoldDB" id="A0AAE3TEQ2"/>
<dbReference type="PANTHER" id="PTHR43861">
    <property type="entry name" value="TRANS-ACONITATE 2-METHYLTRANSFERASE-RELATED"/>
    <property type="match status" value="1"/>
</dbReference>
<name>A0AAE3TEQ2_9BACT</name>
<dbReference type="GO" id="GO:0008168">
    <property type="term" value="F:methyltransferase activity"/>
    <property type="evidence" value="ECO:0007669"/>
    <property type="project" value="UniProtKB-KW"/>
</dbReference>
<evidence type="ECO:0000313" key="1">
    <source>
        <dbReference type="EMBL" id="MDF1612513.1"/>
    </source>
</evidence>
<dbReference type="SUPFAM" id="SSF53335">
    <property type="entry name" value="S-adenosyl-L-methionine-dependent methyltransferases"/>
    <property type="match status" value="1"/>
</dbReference>
<dbReference type="CDD" id="cd02440">
    <property type="entry name" value="AdoMet_MTases"/>
    <property type="match status" value="1"/>
</dbReference>
<reference evidence="1" key="1">
    <citation type="submission" date="2023-03" db="EMBL/GenBank/DDBJ databases">
        <title>Stygiobacter electus gen. nov., sp. nov., facultatively anaerobic thermotolerant bacterium of the class Ignavibacteria from a well of Yessentuki mineral water deposit.</title>
        <authorList>
            <person name="Podosokorskaya O.A."/>
            <person name="Elcheninov A.G."/>
            <person name="Petrova N.F."/>
            <person name="Zavarzina D.G."/>
            <person name="Kublanov I.V."/>
            <person name="Merkel A.Y."/>
        </authorList>
    </citation>
    <scope>NUCLEOTIDE SEQUENCE</scope>
    <source>
        <strain evidence="1">09-Me</strain>
    </source>
</reference>
<comment type="caution">
    <text evidence="1">The sequence shown here is derived from an EMBL/GenBank/DDBJ whole genome shotgun (WGS) entry which is preliminary data.</text>
</comment>
<keyword evidence="2" id="KW-1185">Reference proteome</keyword>
<organism evidence="1 2">
    <name type="scientific">Stygiobacter electus</name>
    <dbReference type="NCBI Taxonomy" id="3032292"/>
    <lineage>
        <taxon>Bacteria</taxon>
        <taxon>Pseudomonadati</taxon>
        <taxon>Ignavibacteriota</taxon>
        <taxon>Ignavibacteria</taxon>
        <taxon>Ignavibacteriales</taxon>
        <taxon>Melioribacteraceae</taxon>
        <taxon>Stygiobacter</taxon>
    </lineage>
</organism>
<dbReference type="Proteomes" id="UP001221302">
    <property type="component" value="Unassembled WGS sequence"/>
</dbReference>
<gene>
    <name evidence="1" type="ORF">P0M35_10145</name>
</gene>
<sequence>MAEKHFFEQIEYTNKYLIPYFENHIKNFTKLKILEVGCAEAGLLDVFYKRGIEIQGLEISQERVDIAMKKNPNLKIVVGDITDESILQKLEKYDFIIMREVIEHIHKKESAFRNLKSLLNENGLLFISFPPKYSPFAGHQQIAKSFLKMIPYLHLLPVNLLKVFAHKLGEKTDYVDEIKLHYSTGMAISKFEKLCNQFSFEPVVKDLFLFRPIYAFRFGLPTIKIPNIPIIREVVTFGYETLLISK</sequence>
<dbReference type="RefSeq" id="WP_321536284.1">
    <property type="nucleotide sequence ID" value="NZ_JARGDL010000014.1"/>
</dbReference>
<keyword evidence="1" id="KW-0489">Methyltransferase</keyword>
<dbReference type="GO" id="GO:0032259">
    <property type="term" value="P:methylation"/>
    <property type="evidence" value="ECO:0007669"/>
    <property type="project" value="UniProtKB-KW"/>
</dbReference>
<dbReference type="Pfam" id="PF13489">
    <property type="entry name" value="Methyltransf_23"/>
    <property type="match status" value="1"/>
</dbReference>
<dbReference type="EMBL" id="JARGDL010000014">
    <property type="protein sequence ID" value="MDF1612513.1"/>
    <property type="molecule type" value="Genomic_DNA"/>
</dbReference>
<dbReference type="PANTHER" id="PTHR43861:SF6">
    <property type="entry name" value="METHYLTRANSFERASE TYPE 11"/>
    <property type="match status" value="1"/>
</dbReference>
<dbReference type="Gene3D" id="3.40.50.150">
    <property type="entry name" value="Vaccinia Virus protein VP39"/>
    <property type="match status" value="1"/>
</dbReference>
<accession>A0AAE3TEQ2</accession>
<evidence type="ECO:0000313" key="2">
    <source>
        <dbReference type="Proteomes" id="UP001221302"/>
    </source>
</evidence>
<dbReference type="InterPro" id="IPR029063">
    <property type="entry name" value="SAM-dependent_MTases_sf"/>
</dbReference>
<proteinExistence type="predicted"/>